<dbReference type="Pfam" id="PF02518">
    <property type="entry name" value="HATPase_c"/>
    <property type="match status" value="1"/>
</dbReference>
<dbReference type="PANTHER" id="PTHR43547">
    <property type="entry name" value="TWO-COMPONENT HISTIDINE KINASE"/>
    <property type="match status" value="1"/>
</dbReference>
<dbReference type="Pfam" id="PF00512">
    <property type="entry name" value="HisKA"/>
    <property type="match status" value="1"/>
</dbReference>
<evidence type="ECO:0000313" key="14">
    <source>
        <dbReference type="Proteomes" id="UP001319045"/>
    </source>
</evidence>
<keyword evidence="8" id="KW-1133">Transmembrane helix</keyword>
<accession>A0ABN6EHJ5</accession>
<comment type="catalytic activity">
    <reaction evidence="1">
        <text>ATP + protein L-histidine = ADP + protein N-phospho-L-histidine.</text>
        <dbReference type="EC" id="2.7.13.3"/>
    </reaction>
</comment>
<dbReference type="Gene3D" id="1.10.287.130">
    <property type="match status" value="1"/>
</dbReference>
<keyword evidence="5" id="KW-0238">DNA-binding</keyword>
<dbReference type="InterPro" id="IPR015943">
    <property type="entry name" value="WD40/YVTN_repeat-like_dom_sf"/>
</dbReference>
<dbReference type="Gene3D" id="3.30.565.10">
    <property type="entry name" value="Histidine kinase-like ATPase, C-terminal domain"/>
    <property type="match status" value="1"/>
</dbReference>
<feature type="transmembrane region" description="Helical" evidence="8">
    <location>
        <begin position="837"/>
        <end position="859"/>
    </location>
</feature>
<dbReference type="CDD" id="cd00082">
    <property type="entry name" value="HisKA"/>
    <property type="match status" value="1"/>
</dbReference>
<dbReference type="SMART" id="SM00387">
    <property type="entry name" value="HATPase_c"/>
    <property type="match status" value="1"/>
</dbReference>
<dbReference type="SUPFAM" id="SSF55874">
    <property type="entry name" value="ATPase domain of HSP90 chaperone/DNA topoisomerase II/histidine kinase"/>
    <property type="match status" value="1"/>
</dbReference>
<evidence type="ECO:0000259" key="12">
    <source>
        <dbReference type="PROSITE" id="PS50110"/>
    </source>
</evidence>
<feature type="chain" id="PRO_5047356910" description="histidine kinase" evidence="9">
    <location>
        <begin position="21"/>
        <end position="1397"/>
    </location>
</feature>
<dbReference type="Pfam" id="PF00072">
    <property type="entry name" value="Response_reg"/>
    <property type="match status" value="1"/>
</dbReference>
<dbReference type="InterPro" id="IPR036097">
    <property type="entry name" value="HisK_dim/P_sf"/>
</dbReference>
<protein>
    <recommendedName>
        <fullName evidence="2">histidine kinase</fullName>
        <ecNumber evidence="2">2.7.13.3</ecNumber>
    </recommendedName>
</protein>
<feature type="domain" description="Response regulatory" evidence="12">
    <location>
        <begin position="1151"/>
        <end position="1266"/>
    </location>
</feature>
<dbReference type="SMART" id="SM00448">
    <property type="entry name" value="REC"/>
    <property type="match status" value="1"/>
</dbReference>
<sequence length="1397" mass="160013">MNRIKLIIFCVSTICLLGCANNSRQTSSHIDESFDSTAVDTVSLPIQVKAKHLTIQDGLPSITINSLCQDKKGFIWFGTRYGLARYDGNKIKVYRHNNSPMSIDDSRIKKTIEDASNNKMWLYTVSETFECLDLKTGTQSDYMSGEKKPHFTNSKFVNAGEIWMYGKKNGAMRVCLLNGKFYIERFGKDNIGSDDIEMFDTVSKNKILICTPVRLYIYGNRKLICANKGNKFVKTRNIAGRQMLVTDKGKLYELKGNKTQMCLKIAFDKGDHFVDDVVWNGKWMIFTNLGCYFVDIKKSKVERCSGEWDIANGKIVKDNRGRKWIYNKTGELRLITEKGLISLNLLPSGETNYIDYERYHIVEDNHGLIWISTYGNGLFVFSHDLKHQQHFIADEKIHSPITSNHLLDMIADRNDGIWISTEFGGVAHIQVLEKNTERVFPDNNRRMDFSNTVRMISKSKNGNILVATRAGWLYRYSSDMKQMKGKSHYDSNVYAIKEARDGQTWIGTRGKGIYGVDGLDFGNHNVFCMAEDNKNRMWVGTYGDGLSAVMKRGQKYLIKKMFLDSVGTNEVRCIIKDRNGWIWVGTTGGLLVFNPDKFIFDKNAYIQYLPGKEIHDIFVDRKNRVWLAIPEDGICVTTSKNGYNRLKFKYYNRLDGLVNNMTQCVVEDRKGDYWISTQQGVSCLNLRKKTFENYSLDPSPMGNMYNENAAICLDDGRILLGGYYGLTIIQPGKLRHAKDNVNVVFTSEPYSDIMTLDYSDNSPVIDFSTLDYSDVKNVKYTYWLEGYDKTWSGASPISWAAYKNLPSGKYILHAKACNADGVWGRESVLTIRVNPPMYLSFWAILLYIVIAVVVMYIIVRNVREKNELRSKVKFEQELTKYKLLFFTNIAHEFRTPLTLIEGSLEKETKIVKANNWHGELDKSIRTMNKSVKRMLRLIDQLLEFRKMQAGKLALALQQSDVVYFVKSLFLTFEDAADSKKIDYKFTSSENTYMMFFDKQHLDKIVFNLLSNAFKYTPSNGAISLEMSFDDGMMTIKIIDTGVGVPDDRRNELFSRFMQSSYTGESFGIGLHLTKELVAVHHGTIDYEKNPCGGSIFVVKIPTDVDVYEEHDFLVQGNPILRDEEDTTLQFNELVNVSETATKRSKPLNRKKILFVEDDNDIREFLGNELSNYFEVETEADGKSCIDKAKEYDVDLIISDVMMPGMNGFELTKRLKNNFETSHIPIILLTALSNDESQLEGMESGADAYITKPFSPQLLVARIFQLLNGREILKQKYSKSLEEVRPSLCSSEQDQLFVRRLDAIIMSRMSDQTLSVEKIAEMLHLGRTIFYNKVRGVTGYTPNEYIRVKRMKYAAELLKKGEKNVSEVAYEVGFDTPYYFSKCFKDQFGMPPSQYKGG</sequence>
<dbReference type="Proteomes" id="UP001319045">
    <property type="component" value="Chromosome"/>
</dbReference>
<dbReference type="SMART" id="SM00388">
    <property type="entry name" value="HisKA"/>
    <property type="match status" value="1"/>
</dbReference>
<dbReference type="InterPro" id="IPR005467">
    <property type="entry name" value="His_kinase_dom"/>
</dbReference>
<feature type="domain" description="Histidine kinase" evidence="11">
    <location>
        <begin position="888"/>
        <end position="1104"/>
    </location>
</feature>
<reference evidence="13 14" key="1">
    <citation type="journal article" date="2022" name="Int. J. Syst. Evol. Microbiol.">
        <title>Prevotella herbatica sp. nov., a plant polysaccharide-decomposing anaerobic bacterium isolated from a methanogenic reactor.</title>
        <authorList>
            <person name="Uek A."/>
            <person name="Tonouchi A."/>
            <person name="Kaku N."/>
            <person name="Ueki K."/>
        </authorList>
    </citation>
    <scope>NUCLEOTIDE SEQUENCE [LARGE SCALE GENOMIC DNA]</scope>
    <source>
        <strain evidence="13 14">WR041</strain>
    </source>
</reference>
<dbReference type="EMBL" id="AP024484">
    <property type="protein sequence ID" value="BCS85373.1"/>
    <property type="molecule type" value="Genomic_DNA"/>
</dbReference>
<dbReference type="InterPro" id="IPR003661">
    <property type="entry name" value="HisK_dim/P_dom"/>
</dbReference>
<evidence type="ECO:0000256" key="2">
    <source>
        <dbReference type="ARBA" id="ARBA00012438"/>
    </source>
</evidence>
<dbReference type="PROSITE" id="PS01124">
    <property type="entry name" value="HTH_ARAC_FAMILY_2"/>
    <property type="match status" value="1"/>
</dbReference>
<dbReference type="Pfam" id="PF07495">
    <property type="entry name" value="Y_Y_Y"/>
    <property type="match status" value="1"/>
</dbReference>
<dbReference type="Pfam" id="PF07494">
    <property type="entry name" value="Reg_prop"/>
    <property type="match status" value="3"/>
</dbReference>
<dbReference type="PROSITE" id="PS00041">
    <property type="entry name" value="HTH_ARAC_FAMILY_1"/>
    <property type="match status" value="1"/>
</dbReference>
<dbReference type="SUPFAM" id="SSF63829">
    <property type="entry name" value="Calcium-dependent phosphotriesterase"/>
    <property type="match status" value="2"/>
</dbReference>
<dbReference type="GO" id="GO:0016301">
    <property type="term" value="F:kinase activity"/>
    <property type="evidence" value="ECO:0007669"/>
    <property type="project" value="UniProtKB-KW"/>
</dbReference>
<dbReference type="EC" id="2.7.13.3" evidence="2"/>
<dbReference type="RefSeq" id="WP_207155516.1">
    <property type="nucleotide sequence ID" value="NZ_AP024484.1"/>
</dbReference>
<keyword evidence="8" id="KW-0472">Membrane</keyword>
<keyword evidence="3 7" id="KW-0597">Phosphoprotein</keyword>
<proteinExistence type="predicted"/>
<dbReference type="PROSITE" id="PS50110">
    <property type="entry name" value="RESPONSE_REGULATORY"/>
    <property type="match status" value="1"/>
</dbReference>
<keyword evidence="8" id="KW-0812">Transmembrane</keyword>
<name>A0ABN6EHJ5_9BACT</name>
<dbReference type="SMART" id="SM00342">
    <property type="entry name" value="HTH_ARAC"/>
    <property type="match status" value="1"/>
</dbReference>
<evidence type="ECO:0000256" key="4">
    <source>
        <dbReference type="ARBA" id="ARBA00023015"/>
    </source>
</evidence>
<keyword evidence="13" id="KW-0808">Transferase</keyword>
<dbReference type="PROSITE" id="PS50109">
    <property type="entry name" value="HIS_KIN"/>
    <property type="match status" value="1"/>
</dbReference>
<dbReference type="Gene3D" id="1.10.10.60">
    <property type="entry name" value="Homeodomain-like"/>
    <property type="match status" value="2"/>
</dbReference>
<dbReference type="InterPro" id="IPR018060">
    <property type="entry name" value="HTH_AraC"/>
</dbReference>
<evidence type="ECO:0000256" key="1">
    <source>
        <dbReference type="ARBA" id="ARBA00000085"/>
    </source>
</evidence>
<evidence type="ECO:0000256" key="9">
    <source>
        <dbReference type="SAM" id="SignalP"/>
    </source>
</evidence>
<keyword evidence="14" id="KW-1185">Reference proteome</keyword>
<evidence type="ECO:0000256" key="5">
    <source>
        <dbReference type="ARBA" id="ARBA00023125"/>
    </source>
</evidence>
<keyword evidence="4" id="KW-0805">Transcription regulation</keyword>
<dbReference type="InterPro" id="IPR001789">
    <property type="entry name" value="Sig_transdc_resp-reg_receiver"/>
</dbReference>
<dbReference type="InterPro" id="IPR011110">
    <property type="entry name" value="Reg_prop"/>
</dbReference>
<feature type="domain" description="HTH araC/xylS-type" evidence="10">
    <location>
        <begin position="1298"/>
        <end position="1397"/>
    </location>
</feature>
<dbReference type="InterPro" id="IPR004358">
    <property type="entry name" value="Sig_transdc_His_kin-like_C"/>
</dbReference>
<evidence type="ECO:0000256" key="3">
    <source>
        <dbReference type="ARBA" id="ARBA00022553"/>
    </source>
</evidence>
<keyword evidence="9" id="KW-0732">Signal</keyword>
<dbReference type="SUPFAM" id="SSF47384">
    <property type="entry name" value="Homodimeric domain of signal transducing histidine kinase"/>
    <property type="match status" value="1"/>
</dbReference>
<organism evidence="13 14">
    <name type="scientific">Prevotella herbatica</name>
    <dbReference type="NCBI Taxonomy" id="2801997"/>
    <lineage>
        <taxon>Bacteria</taxon>
        <taxon>Pseudomonadati</taxon>
        <taxon>Bacteroidota</taxon>
        <taxon>Bacteroidia</taxon>
        <taxon>Bacteroidales</taxon>
        <taxon>Prevotellaceae</taxon>
        <taxon>Prevotella</taxon>
    </lineage>
</organism>
<dbReference type="PANTHER" id="PTHR43547:SF2">
    <property type="entry name" value="HYBRID SIGNAL TRANSDUCTION HISTIDINE KINASE C"/>
    <property type="match status" value="1"/>
</dbReference>
<evidence type="ECO:0000313" key="13">
    <source>
        <dbReference type="EMBL" id="BCS85373.1"/>
    </source>
</evidence>
<dbReference type="Pfam" id="PF12833">
    <property type="entry name" value="HTH_18"/>
    <property type="match status" value="1"/>
</dbReference>
<dbReference type="Gene3D" id="2.60.40.10">
    <property type="entry name" value="Immunoglobulins"/>
    <property type="match status" value="1"/>
</dbReference>
<evidence type="ECO:0000259" key="10">
    <source>
        <dbReference type="PROSITE" id="PS01124"/>
    </source>
</evidence>
<dbReference type="SUPFAM" id="SSF46689">
    <property type="entry name" value="Homeodomain-like"/>
    <property type="match status" value="1"/>
</dbReference>
<dbReference type="InterPro" id="IPR013783">
    <property type="entry name" value="Ig-like_fold"/>
</dbReference>
<dbReference type="InterPro" id="IPR009057">
    <property type="entry name" value="Homeodomain-like_sf"/>
</dbReference>
<evidence type="ECO:0000259" key="11">
    <source>
        <dbReference type="PROSITE" id="PS50109"/>
    </source>
</evidence>
<feature type="signal peptide" evidence="9">
    <location>
        <begin position="1"/>
        <end position="20"/>
    </location>
</feature>
<dbReference type="InterPro" id="IPR011006">
    <property type="entry name" value="CheY-like_superfamily"/>
</dbReference>
<dbReference type="Gene3D" id="2.130.10.10">
    <property type="entry name" value="YVTN repeat-like/Quinoprotein amine dehydrogenase"/>
    <property type="match status" value="4"/>
</dbReference>
<dbReference type="InterPro" id="IPR003594">
    <property type="entry name" value="HATPase_dom"/>
</dbReference>
<dbReference type="InterPro" id="IPR011123">
    <property type="entry name" value="Y_Y_Y"/>
</dbReference>
<keyword evidence="6" id="KW-0804">Transcription</keyword>
<dbReference type="InterPro" id="IPR036890">
    <property type="entry name" value="HATPase_C_sf"/>
</dbReference>
<evidence type="ECO:0000256" key="8">
    <source>
        <dbReference type="SAM" id="Phobius"/>
    </source>
</evidence>
<dbReference type="PRINTS" id="PR00344">
    <property type="entry name" value="BCTRLSENSOR"/>
</dbReference>
<gene>
    <name evidence="13" type="ORF">prwr041_12660</name>
</gene>
<dbReference type="Gene3D" id="3.40.50.2300">
    <property type="match status" value="1"/>
</dbReference>
<feature type="modified residue" description="4-aspartylphosphate" evidence="7">
    <location>
        <position position="1199"/>
    </location>
</feature>
<dbReference type="InterPro" id="IPR018062">
    <property type="entry name" value="HTH_AraC-typ_CS"/>
</dbReference>
<evidence type="ECO:0000256" key="6">
    <source>
        <dbReference type="ARBA" id="ARBA00023163"/>
    </source>
</evidence>
<dbReference type="SUPFAM" id="SSF52172">
    <property type="entry name" value="CheY-like"/>
    <property type="match status" value="1"/>
</dbReference>
<evidence type="ECO:0000256" key="7">
    <source>
        <dbReference type="PROSITE-ProRule" id="PRU00169"/>
    </source>
</evidence>
<keyword evidence="13" id="KW-0418">Kinase</keyword>